<evidence type="ECO:0000256" key="4">
    <source>
        <dbReference type="ARBA" id="ARBA00023136"/>
    </source>
</evidence>
<feature type="transmembrane region" description="Helical" evidence="6">
    <location>
        <begin position="76"/>
        <end position="95"/>
    </location>
</feature>
<evidence type="ECO:0000256" key="1">
    <source>
        <dbReference type="ARBA" id="ARBA00004141"/>
    </source>
</evidence>
<gene>
    <name evidence="8" type="ORF">OMAG_000737</name>
</gene>
<dbReference type="GO" id="GO:0016020">
    <property type="term" value="C:membrane"/>
    <property type="evidence" value="ECO:0007669"/>
    <property type="project" value="UniProtKB-SubCell"/>
</dbReference>
<feature type="coiled-coil region" evidence="5">
    <location>
        <begin position="14"/>
        <end position="41"/>
    </location>
</feature>
<feature type="transmembrane region" description="Helical" evidence="6">
    <location>
        <begin position="219"/>
        <end position="243"/>
    </location>
</feature>
<keyword evidence="3 6" id="KW-1133">Transmembrane helix</keyword>
<evidence type="ECO:0000259" key="7">
    <source>
        <dbReference type="Pfam" id="PF04932"/>
    </source>
</evidence>
<evidence type="ECO:0000256" key="5">
    <source>
        <dbReference type="SAM" id="Coils"/>
    </source>
</evidence>
<dbReference type="Proteomes" id="UP000033428">
    <property type="component" value="Unassembled WGS sequence"/>
</dbReference>
<accession>A0A0F0CQ70</accession>
<feature type="transmembrane region" description="Helical" evidence="6">
    <location>
        <begin position="190"/>
        <end position="207"/>
    </location>
</feature>
<keyword evidence="2 6" id="KW-0812">Transmembrane</keyword>
<dbReference type="GO" id="GO:0016874">
    <property type="term" value="F:ligase activity"/>
    <property type="evidence" value="ECO:0007669"/>
    <property type="project" value="UniProtKB-KW"/>
</dbReference>
<dbReference type="InterPro" id="IPR007016">
    <property type="entry name" value="O-antigen_ligase-rel_domated"/>
</dbReference>
<evidence type="ECO:0000256" key="2">
    <source>
        <dbReference type="ARBA" id="ARBA00022692"/>
    </source>
</evidence>
<reference evidence="8 9" key="1">
    <citation type="submission" date="2015-02" db="EMBL/GenBank/DDBJ databases">
        <title>Single-cell genomics of uncultivated deep-branching MTB reveals a conserved set of magnetosome genes.</title>
        <authorList>
            <person name="Kolinko S."/>
            <person name="Richter M."/>
            <person name="Glockner F.O."/>
            <person name="Brachmann A."/>
            <person name="Schuler D."/>
        </authorList>
    </citation>
    <scope>NUCLEOTIDE SEQUENCE [LARGE SCALE GENOMIC DNA]</scope>
    <source>
        <strain evidence="8">SKK-01</strain>
    </source>
</reference>
<feature type="transmembrane region" description="Helical" evidence="6">
    <location>
        <begin position="115"/>
        <end position="139"/>
    </location>
</feature>
<name>A0A0F0CQ70_9BACT</name>
<comment type="caution">
    <text evidence="8">The sequence shown here is derived from an EMBL/GenBank/DDBJ whole genome shotgun (WGS) entry which is preliminary data.</text>
</comment>
<keyword evidence="4 6" id="KW-0472">Membrane</keyword>
<evidence type="ECO:0000256" key="6">
    <source>
        <dbReference type="SAM" id="Phobius"/>
    </source>
</evidence>
<comment type="subcellular location">
    <subcellularLocation>
        <location evidence="1">Membrane</location>
        <topology evidence="1">Multi-pass membrane protein</topology>
    </subcellularLocation>
</comment>
<proteinExistence type="predicted"/>
<feature type="transmembrane region" description="Helical" evidence="6">
    <location>
        <begin position="151"/>
        <end position="170"/>
    </location>
</feature>
<sequence length="504" mass="58508">MENNINNINLRSSLPRKQDSINQANEKLKSLKRRYDMNYKDIFSGIKATFNIYKKDLPVLLFAILMFKFGRRWQDGMMAMIFFPAIFITMLKMSLEHKLYTLIFLIPWAESRQIPGQMMGLVGLNPVNVLFIMIGTSIAYRQKKIYAKSSLNRWIFFYMSLILVACLRGIDTIPYFDGYFTISSYLLDVFLKPLEIVLAGTMAFYILKDPEEMTRFLRMIKISGALLAVYVVFRGGGTLGGVYKLTRTLSIHKNALSFIFLTLLTMNLATMNYGEKGERIINKIFNVLYILGIMLTFSRQGYISCVLILFLYFVKKGRKWFFVFIIGIVLFWAYFMPVEVKRRIFTGTVKGEEMGVSEHLTGDVTAGREAAWEASMPVIKEAFWFGRGMYTFAKEVKYGRPELPQHPHNAYIQSMLDNGLIGTILFLSFFFYLLFLSWKIYRKSNSIFASAYGYGFAVTILVFLIQGVTGFRFYPYEESYFIWFYLGGLMWVEKNQKYLSDNGL</sequence>
<evidence type="ECO:0000313" key="9">
    <source>
        <dbReference type="Proteomes" id="UP000033428"/>
    </source>
</evidence>
<keyword evidence="5" id="KW-0175">Coiled coil</keyword>
<evidence type="ECO:0000313" key="8">
    <source>
        <dbReference type="EMBL" id="KJJ85412.1"/>
    </source>
</evidence>
<feature type="transmembrane region" description="Helical" evidence="6">
    <location>
        <begin position="420"/>
        <end position="441"/>
    </location>
</feature>
<evidence type="ECO:0000256" key="3">
    <source>
        <dbReference type="ARBA" id="ARBA00022989"/>
    </source>
</evidence>
<dbReference type="PANTHER" id="PTHR37422:SF13">
    <property type="entry name" value="LIPOPOLYSACCHARIDE BIOSYNTHESIS PROTEIN PA4999-RELATED"/>
    <property type="match status" value="1"/>
</dbReference>
<feature type="transmembrane region" description="Helical" evidence="6">
    <location>
        <begin position="320"/>
        <end position="336"/>
    </location>
</feature>
<feature type="domain" description="O-antigen ligase-related" evidence="7">
    <location>
        <begin position="286"/>
        <end position="427"/>
    </location>
</feature>
<keyword evidence="8" id="KW-0436">Ligase</keyword>
<dbReference type="PANTHER" id="PTHR37422">
    <property type="entry name" value="TEICHURONIC ACID BIOSYNTHESIS PROTEIN TUAE"/>
    <property type="match status" value="1"/>
</dbReference>
<dbReference type="EMBL" id="JYNY01000164">
    <property type="protein sequence ID" value="KJJ85412.1"/>
    <property type="molecule type" value="Genomic_DNA"/>
</dbReference>
<protein>
    <submittedName>
        <fullName evidence="8">O-antigen ligase-related protein</fullName>
    </submittedName>
</protein>
<dbReference type="InterPro" id="IPR051533">
    <property type="entry name" value="WaaL-like"/>
</dbReference>
<dbReference type="AlphaFoldDB" id="A0A0F0CQ70"/>
<feature type="transmembrane region" description="Helical" evidence="6">
    <location>
        <begin position="286"/>
        <end position="314"/>
    </location>
</feature>
<feature type="transmembrane region" description="Helical" evidence="6">
    <location>
        <begin position="447"/>
        <end position="465"/>
    </location>
</feature>
<dbReference type="Pfam" id="PF04932">
    <property type="entry name" value="Wzy_C"/>
    <property type="match status" value="1"/>
</dbReference>
<keyword evidence="9" id="KW-1185">Reference proteome</keyword>
<organism evidence="8 9">
    <name type="scientific">Candidatus Omnitrophus magneticus</name>
    <dbReference type="NCBI Taxonomy" id="1609969"/>
    <lineage>
        <taxon>Bacteria</taxon>
        <taxon>Pseudomonadati</taxon>
        <taxon>Candidatus Omnitrophota</taxon>
        <taxon>Candidatus Omnitrophus</taxon>
    </lineage>
</organism>